<comment type="caution">
    <text evidence="6">The sequence shown here is derived from an EMBL/GenBank/DDBJ whole genome shotgun (WGS) entry which is preliminary data.</text>
</comment>
<evidence type="ECO:0000259" key="5">
    <source>
        <dbReference type="Pfam" id="PF02826"/>
    </source>
</evidence>
<dbReference type="GO" id="GO:0051287">
    <property type="term" value="F:NAD binding"/>
    <property type="evidence" value="ECO:0007669"/>
    <property type="project" value="InterPro"/>
</dbReference>
<evidence type="ECO:0000256" key="3">
    <source>
        <dbReference type="RuleBase" id="RU003719"/>
    </source>
</evidence>
<dbReference type="CDD" id="cd05300">
    <property type="entry name" value="2-Hacid_dh_1"/>
    <property type="match status" value="1"/>
</dbReference>
<dbReference type="Pfam" id="PF00389">
    <property type="entry name" value="2-Hacid_dh"/>
    <property type="match status" value="1"/>
</dbReference>
<sequence length="315" mass="34317">MAEIDVLVLNQPIHGMSPREYQSVLANRLPEQRVELASKPSEYDELVAESRIVTGFEIDADAVESADDLELFACTFAGTDHLPTDAFAANDVRVTNASGVHGPPAAEQVMAYVLSFARHLDTGWDRSRDGTWSHYRADELQGSTVTVVGTGAIGSAILDRLDPFGVETIGVRNSPSKGGPADEIIGFDEFEERLPETDYLVLACPLTEKTERLVDASAFDLLDPDSVLVNIARGEVVETDALVSALKTNELRGAALDVTDPEPLPDGHPLWNLDNCLVTPHNAGHTPEYWERMADIVAENVERLESGEELRNLAQ</sequence>
<gene>
    <name evidence="6" type="ORF">EGH23_00965</name>
</gene>
<accession>A0AAW4P6E8</accession>
<feature type="domain" description="D-isomer specific 2-hydroxyacid dehydrogenase catalytic" evidence="4">
    <location>
        <begin position="33"/>
        <end position="313"/>
    </location>
</feature>
<evidence type="ECO:0000313" key="7">
    <source>
        <dbReference type="Proteomes" id="UP001430455"/>
    </source>
</evidence>
<keyword evidence="7" id="KW-1185">Reference proteome</keyword>
<dbReference type="Proteomes" id="UP001430455">
    <property type="component" value="Unassembled WGS sequence"/>
</dbReference>
<keyword evidence="2" id="KW-0520">NAD</keyword>
<evidence type="ECO:0000256" key="2">
    <source>
        <dbReference type="ARBA" id="ARBA00023027"/>
    </source>
</evidence>
<dbReference type="Gene3D" id="3.40.50.720">
    <property type="entry name" value="NAD(P)-binding Rossmann-like Domain"/>
    <property type="match status" value="2"/>
</dbReference>
<evidence type="ECO:0000256" key="1">
    <source>
        <dbReference type="ARBA" id="ARBA00023002"/>
    </source>
</evidence>
<comment type="similarity">
    <text evidence="3">Belongs to the D-isomer specific 2-hydroxyacid dehydrogenase family.</text>
</comment>
<name>A0AAW4P6E8_9EURY</name>
<reference evidence="6 7" key="1">
    <citation type="submission" date="2021-06" db="EMBL/GenBank/DDBJ databases">
        <title>Halomicroarcula sp. a new haloarchaeum isolated from saline soil.</title>
        <authorList>
            <person name="Duran-Viseras A."/>
            <person name="Sanchez-Porro C."/>
            <person name="Ventosa A."/>
        </authorList>
    </citation>
    <scope>NUCLEOTIDE SEQUENCE [LARGE SCALE GENOMIC DNA]</scope>
    <source>
        <strain evidence="6 7">F27</strain>
    </source>
</reference>
<evidence type="ECO:0000259" key="4">
    <source>
        <dbReference type="Pfam" id="PF00389"/>
    </source>
</evidence>
<dbReference type="PANTHER" id="PTHR43333">
    <property type="entry name" value="2-HACID_DH_C DOMAIN-CONTAINING PROTEIN"/>
    <property type="match status" value="1"/>
</dbReference>
<dbReference type="PANTHER" id="PTHR43333:SF1">
    <property type="entry name" value="D-ISOMER SPECIFIC 2-HYDROXYACID DEHYDROGENASE NAD-BINDING DOMAIN-CONTAINING PROTEIN"/>
    <property type="match status" value="1"/>
</dbReference>
<organism evidence="6 7">
    <name type="scientific">Haloarcula nitratireducens</name>
    <dbReference type="NCBI Taxonomy" id="2487749"/>
    <lineage>
        <taxon>Archaea</taxon>
        <taxon>Methanobacteriati</taxon>
        <taxon>Methanobacteriota</taxon>
        <taxon>Stenosarchaea group</taxon>
        <taxon>Halobacteria</taxon>
        <taxon>Halobacteriales</taxon>
        <taxon>Haloarculaceae</taxon>
        <taxon>Haloarcula</taxon>
    </lineage>
</organism>
<dbReference type="SUPFAM" id="SSF51735">
    <property type="entry name" value="NAD(P)-binding Rossmann-fold domains"/>
    <property type="match status" value="1"/>
</dbReference>
<evidence type="ECO:0000313" key="6">
    <source>
        <dbReference type="EMBL" id="MBX0293447.1"/>
    </source>
</evidence>
<feature type="domain" description="D-isomer specific 2-hydroxyacid dehydrogenase NAD-binding" evidence="5">
    <location>
        <begin position="110"/>
        <end position="283"/>
    </location>
</feature>
<proteinExistence type="inferred from homology"/>
<protein>
    <submittedName>
        <fullName evidence="6">D-2-hydroxyacid dehydrogenase</fullName>
    </submittedName>
</protein>
<dbReference type="Pfam" id="PF02826">
    <property type="entry name" value="2-Hacid_dh_C"/>
    <property type="match status" value="1"/>
</dbReference>
<dbReference type="InterPro" id="IPR006140">
    <property type="entry name" value="D-isomer_DH_NAD-bd"/>
</dbReference>
<dbReference type="RefSeq" id="WP_220578166.1">
    <property type="nucleotide sequence ID" value="NZ_RKLT01000001.1"/>
</dbReference>
<dbReference type="AlphaFoldDB" id="A0AAW4P6E8"/>
<dbReference type="SUPFAM" id="SSF52283">
    <property type="entry name" value="Formate/glycerate dehydrogenase catalytic domain-like"/>
    <property type="match status" value="1"/>
</dbReference>
<keyword evidence="1 3" id="KW-0560">Oxidoreductase</keyword>
<dbReference type="InterPro" id="IPR006139">
    <property type="entry name" value="D-isomer_2_OHA_DH_cat_dom"/>
</dbReference>
<dbReference type="InterPro" id="IPR036291">
    <property type="entry name" value="NAD(P)-bd_dom_sf"/>
</dbReference>
<dbReference type="GO" id="GO:0016616">
    <property type="term" value="F:oxidoreductase activity, acting on the CH-OH group of donors, NAD or NADP as acceptor"/>
    <property type="evidence" value="ECO:0007669"/>
    <property type="project" value="InterPro"/>
</dbReference>
<dbReference type="EMBL" id="RKLT01000001">
    <property type="protein sequence ID" value="MBX0293447.1"/>
    <property type="molecule type" value="Genomic_DNA"/>
</dbReference>